<evidence type="ECO:0000313" key="1">
    <source>
        <dbReference type="EMBL" id="ETV87958.1"/>
    </source>
</evidence>
<reference evidence="1" key="1">
    <citation type="submission" date="2013-12" db="EMBL/GenBank/DDBJ databases">
        <title>The Genome Sequence of Aphanomyces astaci APO3.</title>
        <authorList>
            <consortium name="The Broad Institute Genomics Platform"/>
            <person name="Russ C."/>
            <person name="Tyler B."/>
            <person name="van West P."/>
            <person name="Dieguez-Uribeondo J."/>
            <person name="Young S.K."/>
            <person name="Zeng Q."/>
            <person name="Gargeya S."/>
            <person name="Fitzgerald M."/>
            <person name="Abouelleil A."/>
            <person name="Alvarado L."/>
            <person name="Chapman S.B."/>
            <person name="Gainer-Dewar J."/>
            <person name="Goldberg J."/>
            <person name="Griggs A."/>
            <person name="Gujja S."/>
            <person name="Hansen M."/>
            <person name="Howarth C."/>
            <person name="Imamovic A."/>
            <person name="Ireland A."/>
            <person name="Larimer J."/>
            <person name="McCowan C."/>
            <person name="Murphy C."/>
            <person name="Pearson M."/>
            <person name="Poon T.W."/>
            <person name="Priest M."/>
            <person name="Roberts A."/>
            <person name="Saif S."/>
            <person name="Shea T."/>
            <person name="Sykes S."/>
            <person name="Wortman J."/>
            <person name="Nusbaum C."/>
            <person name="Birren B."/>
        </authorList>
    </citation>
    <scope>NUCLEOTIDE SEQUENCE [LARGE SCALE GENOMIC DNA]</scope>
    <source>
        <strain evidence="1">APO3</strain>
    </source>
</reference>
<gene>
    <name evidence="1" type="ORF">H257_01356</name>
</gene>
<dbReference type="GeneID" id="20803352"/>
<protein>
    <submittedName>
        <fullName evidence="1">Uncharacterized protein</fullName>
    </submittedName>
</protein>
<dbReference type="RefSeq" id="XP_009822821.1">
    <property type="nucleotide sequence ID" value="XM_009824519.1"/>
</dbReference>
<organism evidence="1">
    <name type="scientific">Aphanomyces astaci</name>
    <name type="common">Crayfish plague agent</name>
    <dbReference type="NCBI Taxonomy" id="112090"/>
    <lineage>
        <taxon>Eukaryota</taxon>
        <taxon>Sar</taxon>
        <taxon>Stramenopiles</taxon>
        <taxon>Oomycota</taxon>
        <taxon>Saprolegniomycetes</taxon>
        <taxon>Saprolegniales</taxon>
        <taxon>Verrucalvaceae</taxon>
        <taxon>Aphanomyces</taxon>
    </lineage>
</organism>
<proteinExistence type="predicted"/>
<name>W4HA14_APHAT</name>
<dbReference type="VEuPathDB" id="FungiDB:H257_01356"/>
<dbReference type="AlphaFoldDB" id="W4HA14"/>
<sequence>MSTSGGGLLLLSRKLAAVGDMGDDDCPLLARPGVFSGEDGTREAPHLGHFRDASHRISSQSICFTNVACSRRRMWTSAAASVAHNPSTSTLPVSAYRCTRVRSVVVSAWISNGVEVSSCVAWTTTLSGSGNWMDSVAPPSVMGTVEDANGVEVISPTIEK</sequence>
<dbReference type="EMBL" id="KI913115">
    <property type="protein sequence ID" value="ETV87958.1"/>
    <property type="molecule type" value="Genomic_DNA"/>
</dbReference>
<accession>W4HA14</accession>